<evidence type="ECO:0000256" key="2">
    <source>
        <dbReference type="ARBA" id="ARBA00022801"/>
    </source>
</evidence>
<keyword evidence="9" id="KW-1185">Reference proteome</keyword>
<dbReference type="Pfam" id="PF01301">
    <property type="entry name" value="Glyco_hydro_35"/>
    <property type="match status" value="1"/>
</dbReference>
<evidence type="ECO:0000259" key="5">
    <source>
        <dbReference type="Pfam" id="PF01301"/>
    </source>
</evidence>
<dbReference type="GO" id="GO:0004553">
    <property type="term" value="F:hydrolase activity, hydrolyzing O-glycosyl compounds"/>
    <property type="evidence" value="ECO:0007669"/>
    <property type="project" value="InterPro"/>
</dbReference>
<dbReference type="Proteomes" id="UP000261905">
    <property type="component" value="Unassembled WGS sequence"/>
</dbReference>
<dbReference type="SUPFAM" id="SSF49785">
    <property type="entry name" value="Galactose-binding domain-like"/>
    <property type="match status" value="2"/>
</dbReference>
<dbReference type="Gene3D" id="3.20.20.80">
    <property type="entry name" value="Glycosidases"/>
    <property type="match status" value="1"/>
</dbReference>
<dbReference type="InterPro" id="IPR048912">
    <property type="entry name" value="BetaGal1-like_ABD1"/>
</dbReference>
<dbReference type="InterPro" id="IPR001944">
    <property type="entry name" value="Glycoside_Hdrlase_35"/>
</dbReference>
<feature type="domain" description="Glycoside hydrolase 35 catalytic" evidence="5">
    <location>
        <begin position="28"/>
        <end position="332"/>
    </location>
</feature>
<dbReference type="EMBL" id="QUBQ01000005">
    <property type="protein sequence ID" value="REK71689.1"/>
    <property type="molecule type" value="Genomic_DNA"/>
</dbReference>
<evidence type="ECO:0000256" key="3">
    <source>
        <dbReference type="ARBA" id="ARBA00023295"/>
    </source>
</evidence>
<evidence type="ECO:0000259" key="7">
    <source>
        <dbReference type="Pfam" id="PF21467"/>
    </source>
</evidence>
<keyword evidence="2" id="KW-0378">Hydrolase</keyword>
<dbReference type="Gene3D" id="2.60.120.260">
    <property type="entry name" value="Galactose-binding domain-like"/>
    <property type="match status" value="3"/>
</dbReference>
<dbReference type="PANTHER" id="PTHR23421">
    <property type="entry name" value="BETA-GALACTOSIDASE RELATED"/>
    <property type="match status" value="1"/>
</dbReference>
<comment type="similarity">
    <text evidence="1 4">Belongs to the glycosyl hydrolase 35 family.</text>
</comment>
<accession>A0A371P6Z7</accession>
<dbReference type="GO" id="GO:0005975">
    <property type="term" value="P:carbohydrate metabolic process"/>
    <property type="evidence" value="ECO:0007669"/>
    <property type="project" value="InterPro"/>
</dbReference>
<feature type="domain" description="Beta-galactosidase 1-like first all-beta" evidence="6">
    <location>
        <begin position="552"/>
        <end position="653"/>
    </location>
</feature>
<name>A0A371P6Z7_9BACL</name>
<gene>
    <name evidence="8" type="ORF">DX130_21885</name>
</gene>
<dbReference type="Pfam" id="PF21317">
    <property type="entry name" value="BetaGal_ABD_1"/>
    <property type="match status" value="1"/>
</dbReference>
<proteinExistence type="inferred from homology"/>
<dbReference type="InterPro" id="IPR017853">
    <property type="entry name" value="GH"/>
</dbReference>
<evidence type="ECO:0000256" key="1">
    <source>
        <dbReference type="ARBA" id="ARBA00009809"/>
    </source>
</evidence>
<sequence>MVGSPAGVKSLQDGRTQPLVAYDRHSWIIRGQRVFIRSAAVHYYRLTRGEWVELLDKVKQAGCNTVETYIPWNWHEETPGKWDFSGDKDLEHFLDLCAERGLYAIVRPGPYICAEWDFGGLPWWLSAEEGIQYRTMNDRFLSHVDRYWDEIVPRLARHQITAGGTVIMVQVENEFQAYGKPDQAYMEYLRDGLLARGIDVPLVTCYGGVEGAVEFRNFWSGADTHARILEQRFTDQPKGVMEFWIGWFEKWGGAKASQKSAPQLERACYELLQAGFTAINYYMFFGGTNFDHWGGRTIGEDTYMITSYDYDAPLTEYLEPTPKYKTLQRFHGFVNWLEPVLTEAENCACDIPLSKSLSGRTLHHKDGTLHFMTNLGGERYSGQAIFGDLPVMADYTVEGDGMLPVVTGVAACGTPSGGSIIIDALTGFTTGIHEGRGIIYHELGQRSSLVLNMNGLQEYELDCPLPLQVKRLDGGHLHIRLFHGSEPRTITIRSEGEVLLQLTVTHREAVEAAGVQNMGREFIPSQPELEDWQYAEENPDDYRGEGKSAHAPLDFSTFGKWSGHLLYETKFDADLAGNRTLLLPRLEDPAQVFINSLYVGGTDEIGAAALDVPVQKGSNLLQIWSQNMGRYNFTATLGEPKGLSEAPALDGRRICMLKGWQVDGAGRSHSLLRLPEIEGRIGLFKSWHNEQGYDRAVIVGYGLSRLSLNGRQVPLCLQNDSAWNRDDAPYGVADASELLQAGENRLELDAAGLSSIPKLNLYVYHSSQALGSWTTMPAALPERVREWSAMPALREPSTELEHYPRWWRSGFRWRGSDASQGGCKLKLSLDGMTKGAVWVNGFCIGRYWGIGPQEDYKIPADKLREHNELLIFDELGAAPRQVRLIAW</sequence>
<dbReference type="InterPro" id="IPR048913">
    <property type="entry name" value="BetaGal_gal-bd"/>
</dbReference>
<evidence type="ECO:0000313" key="8">
    <source>
        <dbReference type="EMBL" id="REK71689.1"/>
    </source>
</evidence>
<evidence type="ECO:0000313" key="9">
    <source>
        <dbReference type="Proteomes" id="UP000261905"/>
    </source>
</evidence>
<feature type="domain" description="Beta-galactosidase galactose-binding" evidence="7">
    <location>
        <begin position="821"/>
        <end position="866"/>
    </location>
</feature>
<dbReference type="InterPro" id="IPR008979">
    <property type="entry name" value="Galactose-bd-like_sf"/>
</dbReference>
<evidence type="ECO:0000259" key="6">
    <source>
        <dbReference type="Pfam" id="PF21317"/>
    </source>
</evidence>
<protein>
    <submittedName>
        <fullName evidence="8">Beta-galactosidase</fullName>
    </submittedName>
</protein>
<evidence type="ECO:0000256" key="4">
    <source>
        <dbReference type="RuleBase" id="RU003679"/>
    </source>
</evidence>
<keyword evidence="3" id="KW-0326">Glycosidase</keyword>
<dbReference type="OrthoDB" id="9813184at2"/>
<dbReference type="InterPro" id="IPR031330">
    <property type="entry name" value="Gly_Hdrlase_35_cat"/>
</dbReference>
<dbReference type="PRINTS" id="PR00742">
    <property type="entry name" value="GLHYDRLASE35"/>
</dbReference>
<dbReference type="Pfam" id="PF21467">
    <property type="entry name" value="BetaGal_gal-bd"/>
    <property type="match status" value="1"/>
</dbReference>
<organism evidence="8 9">
    <name type="scientific">Paenibacillus paeoniae</name>
    <dbReference type="NCBI Taxonomy" id="2292705"/>
    <lineage>
        <taxon>Bacteria</taxon>
        <taxon>Bacillati</taxon>
        <taxon>Bacillota</taxon>
        <taxon>Bacilli</taxon>
        <taxon>Bacillales</taxon>
        <taxon>Paenibacillaceae</taxon>
        <taxon>Paenibacillus</taxon>
    </lineage>
</organism>
<reference evidence="8 9" key="1">
    <citation type="submission" date="2018-08" db="EMBL/GenBank/DDBJ databases">
        <title>Paenibacillus sp. M4BSY-1, whole genome shotgun sequence.</title>
        <authorList>
            <person name="Tuo L."/>
        </authorList>
    </citation>
    <scope>NUCLEOTIDE SEQUENCE [LARGE SCALE GENOMIC DNA]</scope>
    <source>
        <strain evidence="8 9">M4BSY-1</strain>
    </source>
</reference>
<comment type="caution">
    <text evidence="8">The sequence shown here is derived from an EMBL/GenBank/DDBJ whole genome shotgun (WGS) entry which is preliminary data.</text>
</comment>
<dbReference type="SUPFAM" id="SSF51445">
    <property type="entry name" value="(Trans)glycosidases"/>
    <property type="match status" value="1"/>
</dbReference>
<dbReference type="AlphaFoldDB" id="A0A371P6Z7"/>